<sequence>MCQVEYKQMNGSVREQRSALAMVMAFMPKTGKPFLRQSLVPCLGMPPTVSLTQLR</sequence>
<gene>
    <name evidence="1" type="ORF">HPLM_LOCUS11180</name>
</gene>
<proteinExistence type="predicted"/>
<reference evidence="1 2" key="2">
    <citation type="submission" date="2018-11" db="EMBL/GenBank/DDBJ databases">
        <authorList>
            <consortium name="Pathogen Informatics"/>
        </authorList>
    </citation>
    <scope>NUCLEOTIDE SEQUENCE [LARGE SCALE GENOMIC DNA]</scope>
    <source>
        <strain evidence="1 2">MHpl1</strain>
    </source>
</reference>
<evidence type="ECO:0000313" key="3">
    <source>
        <dbReference type="WBParaSite" id="HPLM_0001119001-mRNA-1"/>
    </source>
</evidence>
<keyword evidence="2" id="KW-1185">Reference proteome</keyword>
<evidence type="ECO:0000313" key="1">
    <source>
        <dbReference type="EMBL" id="VDO42161.1"/>
    </source>
</evidence>
<protein>
    <submittedName>
        <fullName evidence="3">Transposase</fullName>
    </submittedName>
</protein>
<dbReference type="WBParaSite" id="HPLM_0001119001-mRNA-1">
    <property type="protein sequence ID" value="HPLM_0001119001-mRNA-1"/>
    <property type="gene ID" value="HPLM_0001119001"/>
</dbReference>
<name>A0A0N4WJJ6_HAEPC</name>
<dbReference type="EMBL" id="UZAF01017488">
    <property type="protein sequence ID" value="VDO42161.1"/>
    <property type="molecule type" value="Genomic_DNA"/>
</dbReference>
<dbReference type="Proteomes" id="UP000268014">
    <property type="component" value="Unassembled WGS sequence"/>
</dbReference>
<accession>A0A0N4WJJ6</accession>
<evidence type="ECO:0000313" key="2">
    <source>
        <dbReference type="Proteomes" id="UP000268014"/>
    </source>
</evidence>
<dbReference type="AlphaFoldDB" id="A0A0N4WJJ6"/>
<organism evidence="3">
    <name type="scientific">Haemonchus placei</name>
    <name type="common">Barber's pole worm</name>
    <dbReference type="NCBI Taxonomy" id="6290"/>
    <lineage>
        <taxon>Eukaryota</taxon>
        <taxon>Metazoa</taxon>
        <taxon>Ecdysozoa</taxon>
        <taxon>Nematoda</taxon>
        <taxon>Chromadorea</taxon>
        <taxon>Rhabditida</taxon>
        <taxon>Rhabditina</taxon>
        <taxon>Rhabditomorpha</taxon>
        <taxon>Strongyloidea</taxon>
        <taxon>Trichostrongylidae</taxon>
        <taxon>Haemonchus</taxon>
    </lineage>
</organism>
<reference evidence="3" key="1">
    <citation type="submission" date="2017-02" db="UniProtKB">
        <authorList>
            <consortium name="WormBaseParasite"/>
        </authorList>
    </citation>
    <scope>IDENTIFICATION</scope>
</reference>